<dbReference type="AlphaFoldDB" id="A0A6A4HGV3"/>
<gene>
    <name evidence="1" type="ORF">BT96DRAFT_791598</name>
</gene>
<reference evidence="1" key="1">
    <citation type="journal article" date="2019" name="Environ. Microbiol.">
        <title>Fungal ecological strategies reflected in gene transcription - a case study of two litter decomposers.</title>
        <authorList>
            <person name="Barbi F."/>
            <person name="Kohler A."/>
            <person name="Barry K."/>
            <person name="Baskaran P."/>
            <person name="Daum C."/>
            <person name="Fauchery L."/>
            <person name="Ihrmark K."/>
            <person name="Kuo A."/>
            <person name="LaButti K."/>
            <person name="Lipzen A."/>
            <person name="Morin E."/>
            <person name="Grigoriev I.V."/>
            <person name="Henrissat B."/>
            <person name="Lindahl B."/>
            <person name="Martin F."/>
        </authorList>
    </citation>
    <scope>NUCLEOTIDE SEQUENCE</scope>
    <source>
        <strain evidence="1">JB14</strain>
    </source>
</reference>
<sequence>VWITLALEQIRLRSIVVSRYHGNVDAILDYIQSYSGLEILSLISPGWYDPTYNDAADRFYKDVLPMHEQSLVKLEVKPVFESRWCFGEHNIEVFRRCTKLRSLWVRVD</sequence>
<proteinExistence type="predicted"/>
<feature type="non-terminal residue" evidence="1">
    <location>
        <position position="1"/>
    </location>
</feature>
<evidence type="ECO:0000313" key="2">
    <source>
        <dbReference type="Proteomes" id="UP000799118"/>
    </source>
</evidence>
<accession>A0A6A4HGV3</accession>
<keyword evidence="2" id="KW-1185">Reference proteome</keyword>
<organism evidence="1 2">
    <name type="scientific">Gymnopus androsaceus JB14</name>
    <dbReference type="NCBI Taxonomy" id="1447944"/>
    <lineage>
        <taxon>Eukaryota</taxon>
        <taxon>Fungi</taxon>
        <taxon>Dikarya</taxon>
        <taxon>Basidiomycota</taxon>
        <taxon>Agaricomycotina</taxon>
        <taxon>Agaricomycetes</taxon>
        <taxon>Agaricomycetidae</taxon>
        <taxon>Agaricales</taxon>
        <taxon>Marasmiineae</taxon>
        <taxon>Omphalotaceae</taxon>
        <taxon>Gymnopus</taxon>
    </lineage>
</organism>
<evidence type="ECO:0000313" key="1">
    <source>
        <dbReference type="EMBL" id="KAE9397882.1"/>
    </source>
</evidence>
<protein>
    <submittedName>
        <fullName evidence="1">Uncharacterized protein</fullName>
    </submittedName>
</protein>
<feature type="non-terminal residue" evidence="1">
    <location>
        <position position="108"/>
    </location>
</feature>
<dbReference type="EMBL" id="ML769491">
    <property type="protein sequence ID" value="KAE9397882.1"/>
    <property type="molecule type" value="Genomic_DNA"/>
</dbReference>
<dbReference type="OrthoDB" id="3541472at2759"/>
<name>A0A6A4HGV3_9AGAR</name>
<dbReference type="Proteomes" id="UP000799118">
    <property type="component" value="Unassembled WGS sequence"/>
</dbReference>